<dbReference type="AlphaFoldDB" id="A0A445C3T9"/>
<evidence type="ECO:0000313" key="2">
    <source>
        <dbReference type="EMBL" id="RYR45563.1"/>
    </source>
</evidence>
<dbReference type="PANTHER" id="PTHR31790">
    <property type="entry name" value="OS02G0783600 PROTEIN"/>
    <property type="match status" value="1"/>
</dbReference>
<proteinExistence type="predicted"/>
<accession>A0A445C3T9</accession>
<name>A0A445C3T9_ARAHY</name>
<reference evidence="2 3" key="1">
    <citation type="submission" date="2019-01" db="EMBL/GenBank/DDBJ databases">
        <title>Sequencing of cultivated peanut Arachis hypogaea provides insights into genome evolution and oil improvement.</title>
        <authorList>
            <person name="Chen X."/>
        </authorList>
    </citation>
    <scope>NUCLEOTIDE SEQUENCE [LARGE SCALE GENOMIC DNA]</scope>
    <source>
        <strain evidence="3">cv. Fuhuasheng</strain>
        <tissue evidence="2">Leaves</tissue>
    </source>
</reference>
<dbReference type="SUPFAM" id="SSF50965">
    <property type="entry name" value="Galactose oxidase, central domain"/>
    <property type="match status" value="1"/>
</dbReference>
<dbReference type="EMBL" id="SDMP01000007">
    <property type="protein sequence ID" value="RYR45563.1"/>
    <property type="molecule type" value="Genomic_DNA"/>
</dbReference>
<organism evidence="2 3">
    <name type="scientific">Arachis hypogaea</name>
    <name type="common">Peanut</name>
    <dbReference type="NCBI Taxonomy" id="3818"/>
    <lineage>
        <taxon>Eukaryota</taxon>
        <taxon>Viridiplantae</taxon>
        <taxon>Streptophyta</taxon>
        <taxon>Embryophyta</taxon>
        <taxon>Tracheophyta</taxon>
        <taxon>Spermatophyta</taxon>
        <taxon>Magnoliopsida</taxon>
        <taxon>eudicotyledons</taxon>
        <taxon>Gunneridae</taxon>
        <taxon>Pentapetalae</taxon>
        <taxon>rosids</taxon>
        <taxon>fabids</taxon>
        <taxon>Fabales</taxon>
        <taxon>Fabaceae</taxon>
        <taxon>Papilionoideae</taxon>
        <taxon>50 kb inversion clade</taxon>
        <taxon>dalbergioids sensu lato</taxon>
        <taxon>Dalbergieae</taxon>
        <taxon>Pterocarpus clade</taxon>
        <taxon>Arachis</taxon>
    </lineage>
</organism>
<dbReference type="Pfam" id="PF08268">
    <property type="entry name" value="FBA_3"/>
    <property type="match status" value="1"/>
</dbReference>
<feature type="domain" description="F-box associated beta-propeller type 3" evidence="1">
    <location>
        <begin position="68"/>
        <end position="162"/>
    </location>
</feature>
<dbReference type="InterPro" id="IPR013187">
    <property type="entry name" value="F-box-assoc_dom_typ3"/>
</dbReference>
<dbReference type="Proteomes" id="UP000289738">
    <property type="component" value="Chromosome A07"/>
</dbReference>
<keyword evidence="3" id="KW-1185">Reference proteome</keyword>
<dbReference type="PANTHER" id="PTHR31790:SF609">
    <property type="entry name" value="F-BOX PROTEIN CPR30-LIKE"/>
    <property type="match status" value="1"/>
</dbReference>
<sequence length="310" mass="36076">MKSVLICRCVCKDWNILFSDLNFAKLLFTRTLPATMIRPFRSRIFRLVEYDPIEWHERRNNPCCCRVFDVLNHSSSSIKLDPKFEIPLPGPKSLKGRELYIEVLPCNGLFYLSGPEYRNISLVCNPITGEFIRLPKIPPLLKHCKQIHWGFGFHPKTNQYKLTGTYLNGALHWIGVDVDGNVLIWGFNFDTEKFQTFSVAPMDPDTKVILFEFRDSLCLLYSNELLGTMWRMERYGVGESWTPIFQHSASSTSQLHGCIAYHDPENQEFRILLTTPWYDDHFQIVHHVPSLIRLKDIIMGDNVLVQNIYS</sequence>
<evidence type="ECO:0000313" key="3">
    <source>
        <dbReference type="Proteomes" id="UP000289738"/>
    </source>
</evidence>
<comment type="caution">
    <text evidence="2">The sequence shown here is derived from an EMBL/GenBank/DDBJ whole genome shotgun (WGS) entry which is preliminary data.</text>
</comment>
<gene>
    <name evidence="2" type="ORF">Ahy_A07g031397</name>
</gene>
<evidence type="ECO:0000259" key="1">
    <source>
        <dbReference type="Pfam" id="PF08268"/>
    </source>
</evidence>
<dbReference type="InterPro" id="IPR052361">
    <property type="entry name" value="F-box_domain"/>
</dbReference>
<protein>
    <recommendedName>
        <fullName evidence="1">F-box associated beta-propeller type 3 domain-containing protein</fullName>
    </recommendedName>
</protein>
<dbReference type="InterPro" id="IPR011043">
    <property type="entry name" value="Gal_Oxase/kelch_b-propeller"/>
</dbReference>